<dbReference type="Proteomes" id="UP001199106">
    <property type="component" value="Unassembled WGS sequence"/>
</dbReference>
<evidence type="ECO:0000256" key="2">
    <source>
        <dbReference type="ARBA" id="ARBA00022630"/>
    </source>
</evidence>
<keyword evidence="8" id="KW-1185">Reference proteome</keyword>
<evidence type="ECO:0000256" key="3">
    <source>
        <dbReference type="ARBA" id="ARBA00022827"/>
    </source>
</evidence>
<keyword evidence="2" id="KW-0285">Flavoprotein</keyword>
<comment type="caution">
    <text evidence="7">The sequence shown here is derived from an EMBL/GenBank/DDBJ whole genome shotgun (WGS) entry which is preliminary data.</text>
</comment>
<comment type="cofactor">
    <cofactor evidence="1">
        <name>FAD</name>
        <dbReference type="ChEBI" id="CHEBI:57692"/>
    </cofactor>
</comment>
<dbReference type="GO" id="GO:0004497">
    <property type="term" value="F:monooxygenase activity"/>
    <property type="evidence" value="ECO:0007669"/>
    <property type="project" value="UniProtKB-KW"/>
</dbReference>
<evidence type="ECO:0000313" key="7">
    <source>
        <dbReference type="EMBL" id="KAG9189200.1"/>
    </source>
</evidence>
<dbReference type="Gene3D" id="3.50.50.60">
    <property type="entry name" value="FAD/NAD(P)-binding domain"/>
    <property type="match status" value="1"/>
</dbReference>
<evidence type="ECO:0000256" key="5">
    <source>
        <dbReference type="ARBA" id="ARBA00023033"/>
    </source>
</evidence>
<evidence type="ECO:0000256" key="1">
    <source>
        <dbReference type="ARBA" id="ARBA00001974"/>
    </source>
</evidence>
<dbReference type="Pfam" id="PF01494">
    <property type="entry name" value="FAD_binding_3"/>
    <property type="match status" value="1"/>
</dbReference>
<dbReference type="PANTHER" id="PTHR47178">
    <property type="entry name" value="MONOOXYGENASE, FAD-BINDING"/>
    <property type="match status" value="1"/>
</dbReference>
<keyword evidence="3" id="KW-0274">FAD</keyword>
<dbReference type="PANTHER" id="PTHR47178:SF5">
    <property type="entry name" value="FAD-BINDING DOMAIN-CONTAINING PROTEIN"/>
    <property type="match status" value="1"/>
</dbReference>
<keyword evidence="4" id="KW-0560">Oxidoreductase</keyword>
<feature type="domain" description="FAD-binding" evidence="6">
    <location>
        <begin position="7"/>
        <end position="380"/>
    </location>
</feature>
<evidence type="ECO:0000259" key="6">
    <source>
        <dbReference type="Pfam" id="PF01494"/>
    </source>
</evidence>
<reference evidence="7" key="1">
    <citation type="submission" date="2021-07" db="EMBL/GenBank/DDBJ databases">
        <title>Genome Resource of American Ginseng Black Spot Pathogen Alternaria panax.</title>
        <authorList>
            <person name="Qiu C."/>
            <person name="Wang W."/>
            <person name="Liu Z."/>
        </authorList>
    </citation>
    <scope>NUCLEOTIDE SEQUENCE</scope>
    <source>
        <strain evidence="7">BNCC115425</strain>
    </source>
</reference>
<dbReference type="GO" id="GO:0071949">
    <property type="term" value="F:FAD binding"/>
    <property type="evidence" value="ECO:0007669"/>
    <property type="project" value="InterPro"/>
</dbReference>
<evidence type="ECO:0000256" key="4">
    <source>
        <dbReference type="ARBA" id="ARBA00023002"/>
    </source>
</evidence>
<accession>A0AAD4FGZ0</accession>
<proteinExistence type="predicted"/>
<dbReference type="PRINTS" id="PR00420">
    <property type="entry name" value="RNGMNOXGNASE"/>
</dbReference>
<dbReference type="InterPro" id="IPR036188">
    <property type="entry name" value="FAD/NAD-bd_sf"/>
</dbReference>
<dbReference type="InterPro" id="IPR002938">
    <property type="entry name" value="FAD-bd"/>
</dbReference>
<dbReference type="EMBL" id="JAANER010000005">
    <property type="protein sequence ID" value="KAG9189200.1"/>
    <property type="molecule type" value="Genomic_DNA"/>
</dbReference>
<name>A0AAD4FGZ0_9PLEO</name>
<sequence>MSAPKPILISGAGLGSLLLARSLHRSRIPFVVFERDASIVFRAQGYRLRLSAQGLGAIEEVLGPTGFQKFYDACEKTGGAGFAAINPLTGETLGGDAPTSNNESLTSKDGKVVGISRGDMRRLFMEGLEDNVRWNLHATAYERTDNGVRLIFADGSKSEEGSMLVGGEGVKSAVGAQLSSGAIKVYDLGSRGIHGQAPTSAFSALGEGVFRFVDDTSQPNGGKVFIITNVRAGDMDKPNVNFGWTMVGSPGVIKAPNDNYTITGQPVAQIAKALTSHWHQRVKPLFDNMIESEAAFWKITCSSPEGVPEWPNDPRVTLVGDAVHAMTPAGGNGANTAVRDSALLGRLIAEAWGRDDGDKWTGVTEAYEKEMRIYATEAVKASYEQATGQFGTNLDLKKTPTINEYMAPN</sequence>
<dbReference type="SUPFAM" id="SSF51905">
    <property type="entry name" value="FAD/NAD(P)-binding domain"/>
    <property type="match status" value="1"/>
</dbReference>
<dbReference type="AlphaFoldDB" id="A0AAD4FGZ0"/>
<gene>
    <name evidence="7" type="ORF">G6011_06068</name>
</gene>
<organism evidence="7 8">
    <name type="scientific">Alternaria panax</name>
    <dbReference type="NCBI Taxonomy" id="48097"/>
    <lineage>
        <taxon>Eukaryota</taxon>
        <taxon>Fungi</taxon>
        <taxon>Dikarya</taxon>
        <taxon>Ascomycota</taxon>
        <taxon>Pezizomycotina</taxon>
        <taxon>Dothideomycetes</taxon>
        <taxon>Pleosporomycetidae</taxon>
        <taxon>Pleosporales</taxon>
        <taxon>Pleosporineae</taxon>
        <taxon>Pleosporaceae</taxon>
        <taxon>Alternaria</taxon>
        <taxon>Alternaria sect. Panax</taxon>
    </lineage>
</organism>
<protein>
    <recommendedName>
        <fullName evidence="6">FAD-binding domain-containing protein</fullName>
    </recommendedName>
</protein>
<keyword evidence="5" id="KW-0503">Monooxygenase</keyword>
<evidence type="ECO:0000313" key="8">
    <source>
        <dbReference type="Proteomes" id="UP001199106"/>
    </source>
</evidence>